<evidence type="ECO:0000256" key="10">
    <source>
        <dbReference type="ARBA" id="ARBA00023157"/>
    </source>
</evidence>
<comment type="caution">
    <text evidence="12">Lacks conserved residue(s) required for the propagation of feature annotation.</text>
</comment>
<dbReference type="GO" id="GO:0005615">
    <property type="term" value="C:extracellular space"/>
    <property type="evidence" value="ECO:0007669"/>
    <property type="project" value="UniProtKB-ARBA"/>
</dbReference>
<feature type="domain" description="Peptidase S1" evidence="19">
    <location>
        <begin position="303"/>
        <end position="545"/>
    </location>
</feature>
<dbReference type="EMBL" id="JAGKHQ010000010">
    <property type="protein sequence ID" value="KAG7507471.1"/>
    <property type="molecule type" value="Genomic_DNA"/>
</dbReference>
<evidence type="ECO:0000256" key="8">
    <source>
        <dbReference type="ARBA" id="ARBA00022801"/>
    </source>
</evidence>
<evidence type="ECO:0000313" key="20">
    <source>
        <dbReference type="EMBL" id="KAG7507471.1"/>
    </source>
</evidence>
<evidence type="ECO:0000259" key="18">
    <source>
        <dbReference type="PROSITE" id="PS50070"/>
    </source>
</evidence>
<dbReference type="CDD" id="cd00190">
    <property type="entry name" value="Tryp_SPc"/>
    <property type="match status" value="1"/>
</dbReference>
<evidence type="ECO:0000256" key="2">
    <source>
        <dbReference type="ARBA" id="ARBA00022525"/>
    </source>
</evidence>
<dbReference type="InterPro" id="IPR050127">
    <property type="entry name" value="Serine_Proteases_S1"/>
</dbReference>
<proteinExistence type="predicted"/>
<keyword evidence="3 12" id="KW-0245">EGF-like domain</keyword>
<dbReference type="CDD" id="cd00108">
    <property type="entry name" value="KR"/>
    <property type="match status" value="1"/>
</dbReference>
<keyword evidence="10 12" id="KW-1015">Disulfide bond</keyword>
<evidence type="ECO:0000313" key="21">
    <source>
        <dbReference type="Proteomes" id="UP000693946"/>
    </source>
</evidence>
<keyword evidence="8 14" id="KW-0378">Hydrolase</keyword>
<comment type="caution">
    <text evidence="20">The sequence shown here is derived from an EMBL/GenBank/DDBJ whole genome shotgun (WGS) entry which is preliminary data.</text>
</comment>
<dbReference type="InterPro" id="IPR000742">
    <property type="entry name" value="EGF"/>
</dbReference>
<evidence type="ECO:0000256" key="12">
    <source>
        <dbReference type="PROSITE-ProRule" id="PRU00076"/>
    </source>
</evidence>
<dbReference type="SMART" id="SM00020">
    <property type="entry name" value="Tryp_SPc"/>
    <property type="match status" value="1"/>
</dbReference>
<dbReference type="InterPro" id="IPR001254">
    <property type="entry name" value="Trypsin_dom"/>
</dbReference>
<evidence type="ECO:0000256" key="6">
    <source>
        <dbReference type="ARBA" id="ARBA00022729"/>
    </source>
</evidence>
<dbReference type="Proteomes" id="UP000693946">
    <property type="component" value="Linkage Group LG18"/>
</dbReference>
<dbReference type="InterPro" id="IPR018114">
    <property type="entry name" value="TRYPSIN_HIS"/>
</dbReference>
<dbReference type="PROSITE" id="PS00135">
    <property type="entry name" value="TRYPSIN_SER"/>
    <property type="match status" value="1"/>
</dbReference>
<dbReference type="InterPro" id="IPR000001">
    <property type="entry name" value="Kringle"/>
</dbReference>
<reference evidence="20 21" key="1">
    <citation type="journal article" date="2021" name="Sci. Rep.">
        <title>Chromosome anchoring in Senegalese sole (Solea senegalensis) reveals sex-associated markers and genome rearrangements in flatfish.</title>
        <authorList>
            <person name="Guerrero-Cozar I."/>
            <person name="Gomez-Garrido J."/>
            <person name="Berbel C."/>
            <person name="Martinez-Blanch J.F."/>
            <person name="Alioto T."/>
            <person name="Claros M.G."/>
            <person name="Gagnaire P.A."/>
            <person name="Manchado M."/>
        </authorList>
    </citation>
    <scope>NUCLEOTIDE SEQUENCE [LARGE SCALE GENOMIC DNA]</scope>
    <source>
        <strain evidence="20">Sse05_10M</strain>
    </source>
</reference>
<evidence type="ECO:0000256" key="7">
    <source>
        <dbReference type="ARBA" id="ARBA00022737"/>
    </source>
</evidence>
<feature type="signal peptide" evidence="16">
    <location>
        <begin position="1"/>
        <end position="25"/>
    </location>
</feature>
<feature type="domain" description="EGF-like" evidence="17">
    <location>
        <begin position="140"/>
        <end position="178"/>
    </location>
</feature>
<dbReference type="PROSITE" id="PS50070">
    <property type="entry name" value="KRINGLE_2"/>
    <property type="match status" value="1"/>
</dbReference>
<dbReference type="Pfam" id="PF00089">
    <property type="entry name" value="Trypsin"/>
    <property type="match status" value="1"/>
</dbReference>
<keyword evidence="21" id="KW-1185">Reference proteome</keyword>
<organism evidence="20 21">
    <name type="scientific">Solea senegalensis</name>
    <name type="common">Senegalese sole</name>
    <dbReference type="NCBI Taxonomy" id="28829"/>
    <lineage>
        <taxon>Eukaryota</taxon>
        <taxon>Metazoa</taxon>
        <taxon>Chordata</taxon>
        <taxon>Craniata</taxon>
        <taxon>Vertebrata</taxon>
        <taxon>Euteleostomi</taxon>
        <taxon>Actinopterygii</taxon>
        <taxon>Neopterygii</taxon>
        <taxon>Teleostei</taxon>
        <taxon>Neoteleostei</taxon>
        <taxon>Acanthomorphata</taxon>
        <taxon>Carangaria</taxon>
        <taxon>Pleuronectiformes</taxon>
        <taxon>Pleuronectoidei</taxon>
        <taxon>Soleidae</taxon>
        <taxon>Solea</taxon>
    </lineage>
</organism>
<dbReference type="PROSITE" id="PS00134">
    <property type="entry name" value="TRYPSIN_HIS"/>
    <property type="match status" value="1"/>
</dbReference>
<evidence type="ECO:0000256" key="16">
    <source>
        <dbReference type="SAM" id="SignalP"/>
    </source>
</evidence>
<evidence type="ECO:0000256" key="3">
    <source>
        <dbReference type="ARBA" id="ARBA00022536"/>
    </source>
</evidence>
<dbReference type="PANTHER" id="PTHR24264">
    <property type="entry name" value="TRYPSIN-RELATED"/>
    <property type="match status" value="1"/>
</dbReference>
<dbReference type="AlphaFoldDB" id="A0AAV6RPV1"/>
<feature type="domain" description="EGF-like" evidence="17">
    <location>
        <begin position="63"/>
        <end position="100"/>
    </location>
</feature>
<feature type="disulfide bond" evidence="12">
    <location>
        <begin position="168"/>
        <end position="177"/>
    </location>
</feature>
<dbReference type="InterPro" id="IPR012224">
    <property type="entry name" value="Pept_S1A_FX"/>
</dbReference>
<dbReference type="InterPro" id="IPR018056">
    <property type="entry name" value="Kringle_CS"/>
</dbReference>
<dbReference type="SMART" id="SM00130">
    <property type="entry name" value="KR"/>
    <property type="match status" value="1"/>
</dbReference>
<evidence type="ECO:0000259" key="19">
    <source>
        <dbReference type="PROSITE" id="PS50240"/>
    </source>
</evidence>
<dbReference type="Pfam" id="PF00008">
    <property type="entry name" value="EGF"/>
    <property type="match status" value="2"/>
</dbReference>
<dbReference type="GO" id="GO:0005509">
    <property type="term" value="F:calcium ion binding"/>
    <property type="evidence" value="ECO:0007669"/>
    <property type="project" value="InterPro"/>
</dbReference>
<gene>
    <name evidence="20" type="ORF">JOB18_035324</name>
</gene>
<feature type="domain" description="Kringle" evidence="18">
    <location>
        <begin position="183"/>
        <end position="265"/>
    </location>
</feature>
<keyword evidence="4 13" id="KW-0420">Kringle</keyword>
<evidence type="ECO:0000256" key="13">
    <source>
        <dbReference type="PROSITE-ProRule" id="PRU00121"/>
    </source>
</evidence>
<evidence type="ECO:0000256" key="14">
    <source>
        <dbReference type="RuleBase" id="RU363034"/>
    </source>
</evidence>
<dbReference type="InterPro" id="IPR033116">
    <property type="entry name" value="TRYPSIN_SER"/>
</dbReference>
<dbReference type="PIRSF" id="PIRSF001143">
    <property type="entry name" value="Factor_X"/>
    <property type="match status" value="1"/>
</dbReference>
<keyword evidence="11" id="KW-0325">Glycoprotein</keyword>
<dbReference type="InterPro" id="IPR001881">
    <property type="entry name" value="EGF-like_Ca-bd_dom"/>
</dbReference>
<evidence type="ECO:0000256" key="15">
    <source>
        <dbReference type="SAM" id="MobiDB-lite"/>
    </source>
</evidence>
<dbReference type="FunFam" id="2.40.10.10:FF:000003">
    <property type="entry name" value="Transmembrane serine protease 3"/>
    <property type="match status" value="1"/>
</dbReference>
<dbReference type="Pfam" id="PF00051">
    <property type="entry name" value="Kringle"/>
    <property type="match status" value="1"/>
</dbReference>
<dbReference type="PROSITE" id="PS00022">
    <property type="entry name" value="EGF_1"/>
    <property type="match status" value="2"/>
</dbReference>
<dbReference type="GO" id="GO:0004252">
    <property type="term" value="F:serine-type endopeptidase activity"/>
    <property type="evidence" value="ECO:0007669"/>
    <property type="project" value="InterPro"/>
</dbReference>
<comment type="subcellular location">
    <subcellularLocation>
        <location evidence="1">Secreted</location>
        <location evidence="1">Extracellular space</location>
    </subcellularLocation>
</comment>
<accession>A0AAV6RPV1</accession>
<name>A0AAV6RPV1_SOLSE</name>
<evidence type="ECO:0000256" key="5">
    <source>
        <dbReference type="ARBA" id="ARBA00022670"/>
    </source>
</evidence>
<evidence type="ECO:0000256" key="1">
    <source>
        <dbReference type="ARBA" id="ARBA00004239"/>
    </source>
</evidence>
<protein>
    <submittedName>
        <fullName evidence="20">Hyaluronan-binding protein 2</fullName>
    </submittedName>
</protein>
<dbReference type="FunFam" id="2.10.25.10:FF:000122">
    <property type="entry name" value="Protein crumbs homolog 2"/>
    <property type="match status" value="1"/>
</dbReference>
<feature type="region of interest" description="Disordered" evidence="15">
    <location>
        <begin position="271"/>
        <end position="300"/>
    </location>
</feature>
<dbReference type="SMART" id="SM00179">
    <property type="entry name" value="EGF_CA"/>
    <property type="match status" value="2"/>
</dbReference>
<feature type="chain" id="PRO_5043809399" evidence="16">
    <location>
        <begin position="26"/>
        <end position="545"/>
    </location>
</feature>
<keyword evidence="2" id="KW-0964">Secreted</keyword>
<feature type="disulfide bond" evidence="12">
    <location>
        <begin position="90"/>
        <end position="99"/>
    </location>
</feature>
<dbReference type="PROSITE" id="PS50240">
    <property type="entry name" value="TRYPSIN_DOM"/>
    <property type="match status" value="1"/>
</dbReference>
<dbReference type="PROSITE" id="PS50026">
    <property type="entry name" value="EGF_3"/>
    <property type="match status" value="2"/>
</dbReference>
<sequence length="545" mass="59482">MAGLYMKSVCFIALLSHLCALTAFGQSFSNDDAYDYYYYYEYVTGSPAEDTDLNDWLYDLLDFTDPCASNPCLNGGSCASDASGGFTCRCPDPYTGKWCQKVKDVCKNVKCGNGDCLLTSTAPFYQCKCRAPFKPPDCKRAAPCRSNPCQNGGSCTVGPKRTTFQCSCPVGYSGKFCDVGPNDCYQGDGEFYRGMVSETAEGETCLDWDSFFIAQKGENPFIAYAGYDGIGQHNYCRNPDGDDKPWCYINKKGKLDWDFCKVRKCTAAPATPPTVHETKPTAVTPGRQFSQCGRPQPGRSSRIIGGKKSLPGAHPWQVSLQTRTRGSSGPFSHICGGILLGSCWVLTAGHCIESGMEMQVVLGGVDIEKHEEYDQVIPVARAIVHENYKQSPFAVHNDVAMLQLQVTQSPYCAKETRFVKAACLPSQPFSSGTECVISGWGVTETQKYGTKHLLDTRVLLISQEKCKAPHVYGNLLDDSMFCAGNMQGGVDSCQGDSGGPLVCERNGTHHIVGVVSWGDGCGKKYKPGVYANVGKFTDWIARYLR</sequence>
<evidence type="ECO:0000256" key="11">
    <source>
        <dbReference type="ARBA" id="ARBA00023180"/>
    </source>
</evidence>
<dbReference type="GO" id="GO:0006508">
    <property type="term" value="P:proteolysis"/>
    <property type="evidence" value="ECO:0007669"/>
    <property type="project" value="UniProtKB-KW"/>
</dbReference>
<keyword evidence="5 14" id="KW-0645">Protease</keyword>
<dbReference type="PANTHER" id="PTHR24264:SF40">
    <property type="entry name" value="HYALURONAN-BINDING PROTEIN 2"/>
    <property type="match status" value="1"/>
</dbReference>
<feature type="disulfide bond" evidence="12">
    <location>
        <begin position="149"/>
        <end position="166"/>
    </location>
</feature>
<keyword evidence="6 16" id="KW-0732">Signal</keyword>
<keyword evidence="7" id="KW-0677">Repeat</keyword>
<evidence type="ECO:0000256" key="4">
    <source>
        <dbReference type="ARBA" id="ARBA00022572"/>
    </source>
</evidence>
<dbReference type="CDD" id="cd00054">
    <property type="entry name" value="EGF_CA"/>
    <property type="match status" value="2"/>
</dbReference>
<evidence type="ECO:0000259" key="17">
    <source>
        <dbReference type="PROSITE" id="PS50026"/>
    </source>
</evidence>
<keyword evidence="9 14" id="KW-0720">Serine protease</keyword>
<evidence type="ECO:0000256" key="9">
    <source>
        <dbReference type="ARBA" id="ARBA00022825"/>
    </source>
</evidence>
<dbReference type="SMART" id="SM00181">
    <property type="entry name" value="EGF"/>
    <property type="match status" value="3"/>
</dbReference>
<dbReference type="PROSITE" id="PS01186">
    <property type="entry name" value="EGF_2"/>
    <property type="match status" value="3"/>
</dbReference>
<dbReference type="FunFam" id="2.40.20.10:FF:000001">
    <property type="entry name" value="Urokinase-type plasminogen activator"/>
    <property type="match status" value="1"/>
</dbReference>
<dbReference type="GO" id="GO:1901701">
    <property type="term" value="P:cellular response to oxygen-containing compound"/>
    <property type="evidence" value="ECO:0007669"/>
    <property type="project" value="UniProtKB-ARBA"/>
</dbReference>
<dbReference type="GO" id="GO:0033993">
    <property type="term" value="P:response to lipid"/>
    <property type="evidence" value="ECO:0007669"/>
    <property type="project" value="UniProtKB-ARBA"/>
</dbReference>
<dbReference type="PROSITE" id="PS00021">
    <property type="entry name" value="KRINGLE_1"/>
    <property type="match status" value="1"/>
</dbReference>